<dbReference type="Gene3D" id="3.30.70.1020">
    <property type="entry name" value="Trehalose-6-phosphate phosphatase related protein, domain 2"/>
    <property type="match status" value="1"/>
</dbReference>
<dbReference type="InterPro" id="IPR003337">
    <property type="entry name" value="Trehalose_PPase"/>
</dbReference>
<dbReference type="Proteomes" id="UP000198122">
    <property type="component" value="Unassembled WGS sequence"/>
</dbReference>
<comment type="cofactor">
    <cofactor evidence="1">
        <name>Mg(2+)</name>
        <dbReference type="ChEBI" id="CHEBI:18420"/>
    </cofactor>
</comment>
<dbReference type="EMBL" id="FYEZ01000003">
    <property type="protein sequence ID" value="SNC73600.1"/>
    <property type="molecule type" value="Genomic_DNA"/>
</dbReference>
<dbReference type="UniPathway" id="UPA00299"/>
<dbReference type="GO" id="GO:0005992">
    <property type="term" value="P:trehalose biosynthetic process"/>
    <property type="evidence" value="ECO:0007669"/>
    <property type="project" value="UniProtKB-UniPathway"/>
</dbReference>
<evidence type="ECO:0000256" key="1">
    <source>
        <dbReference type="RuleBase" id="RU361117"/>
    </source>
</evidence>
<dbReference type="AlphaFoldDB" id="A0A212U625"/>
<proteinExistence type="inferred from homology"/>
<keyword evidence="3" id="KW-1185">Reference proteome</keyword>
<dbReference type="InterPro" id="IPR023214">
    <property type="entry name" value="HAD_sf"/>
</dbReference>
<dbReference type="RefSeq" id="WP_159461907.1">
    <property type="nucleotide sequence ID" value="NZ_FYEZ01000003.1"/>
</dbReference>
<keyword evidence="1" id="KW-0460">Magnesium</keyword>
<comment type="function">
    <text evidence="1">Removes the phosphate from trehalose 6-phosphate to produce free trehalose.</text>
</comment>
<name>A0A212U625_9MICO</name>
<gene>
    <name evidence="2" type="ORF">SAMN05445756_2047</name>
</gene>
<accession>A0A212U625</accession>
<comment type="similarity">
    <text evidence="1">Belongs to the trehalose phosphatase family.</text>
</comment>
<dbReference type="Pfam" id="PF02358">
    <property type="entry name" value="Trehalose_PPase"/>
    <property type="match status" value="1"/>
</dbReference>
<evidence type="ECO:0000313" key="3">
    <source>
        <dbReference type="Proteomes" id="UP000198122"/>
    </source>
</evidence>
<sequence length="278" mass="29414">MTATQPLPRPDQSRLATAPRLVVATDFDGTLAPFRDDPLAVVPDAAAIDALRRLAALPDTHVALASGRDVETLARLSGLSPRGGVSLLGSHGGQRWWAGHAQPAGLDPDEAALREAMVRGGEALVAEHPGTHLEVKFAGVVLHSRTVTEEIEESVRQAGRRLAERLGVEPMLGKNVLELSVRRSSKGEALRELVDSLGEDPLHRPDHAERSPGWNLWFAGDDVTDETVFTEFADAPDSVLVKVGAGATAATSRVTGIPEVSALLVELADAREDALGPA</sequence>
<reference evidence="2 3" key="1">
    <citation type="submission" date="2017-06" db="EMBL/GenBank/DDBJ databases">
        <authorList>
            <person name="Kim H.J."/>
            <person name="Triplett B.A."/>
        </authorList>
    </citation>
    <scope>NUCLEOTIDE SEQUENCE [LARGE SCALE GENOMIC DNA]</scope>
    <source>
        <strain evidence="2 3">DSM 22179</strain>
    </source>
</reference>
<dbReference type="EC" id="3.1.3.12" evidence="1"/>
<dbReference type="GO" id="GO:0004805">
    <property type="term" value="F:trehalose-phosphatase activity"/>
    <property type="evidence" value="ECO:0007669"/>
    <property type="project" value="UniProtKB-EC"/>
</dbReference>
<organism evidence="2 3">
    <name type="scientific">Kytococcus aerolatus</name>
    <dbReference type="NCBI Taxonomy" id="592308"/>
    <lineage>
        <taxon>Bacteria</taxon>
        <taxon>Bacillati</taxon>
        <taxon>Actinomycetota</taxon>
        <taxon>Actinomycetes</taxon>
        <taxon>Micrococcales</taxon>
        <taxon>Kytococcaceae</taxon>
        <taxon>Kytococcus</taxon>
    </lineage>
</organism>
<comment type="catalytic activity">
    <reaction evidence="1">
        <text>alpha,alpha-trehalose 6-phosphate + H2O = alpha,alpha-trehalose + phosphate</text>
        <dbReference type="Rhea" id="RHEA:23420"/>
        <dbReference type="ChEBI" id="CHEBI:15377"/>
        <dbReference type="ChEBI" id="CHEBI:16551"/>
        <dbReference type="ChEBI" id="CHEBI:43474"/>
        <dbReference type="ChEBI" id="CHEBI:58429"/>
        <dbReference type="EC" id="3.1.3.12"/>
    </reaction>
</comment>
<dbReference type="NCBIfam" id="TIGR00685">
    <property type="entry name" value="T6PP"/>
    <property type="match status" value="1"/>
</dbReference>
<evidence type="ECO:0000313" key="2">
    <source>
        <dbReference type="EMBL" id="SNC73600.1"/>
    </source>
</evidence>
<dbReference type="Gene3D" id="3.40.50.1000">
    <property type="entry name" value="HAD superfamily/HAD-like"/>
    <property type="match status" value="1"/>
</dbReference>
<keyword evidence="1" id="KW-0378">Hydrolase</keyword>
<dbReference type="OrthoDB" id="9816160at2"/>
<dbReference type="InterPro" id="IPR036412">
    <property type="entry name" value="HAD-like_sf"/>
</dbReference>
<dbReference type="SUPFAM" id="SSF56784">
    <property type="entry name" value="HAD-like"/>
    <property type="match status" value="1"/>
</dbReference>
<comment type="pathway">
    <text evidence="1">Glycan biosynthesis; trehalose biosynthesis.</text>
</comment>
<dbReference type="GO" id="GO:0046872">
    <property type="term" value="F:metal ion binding"/>
    <property type="evidence" value="ECO:0007669"/>
    <property type="project" value="UniProtKB-KW"/>
</dbReference>
<protein>
    <recommendedName>
        <fullName evidence="1">Trehalose 6-phosphate phosphatase</fullName>
        <ecNumber evidence="1">3.1.3.12</ecNumber>
    </recommendedName>
</protein>
<keyword evidence="1" id="KW-0479">Metal-binding</keyword>